<evidence type="ECO:0000256" key="1">
    <source>
        <dbReference type="SAM" id="MobiDB-lite"/>
    </source>
</evidence>
<dbReference type="Pfam" id="PF12831">
    <property type="entry name" value="FAD_oxidored"/>
    <property type="match status" value="1"/>
</dbReference>
<keyword evidence="3" id="KW-1185">Reference proteome</keyword>
<dbReference type="RefSeq" id="WP_190473602.1">
    <property type="nucleotide sequence ID" value="NZ_JACJPW010000118.1"/>
</dbReference>
<dbReference type="InterPro" id="IPR036188">
    <property type="entry name" value="FAD/NAD-bd_sf"/>
</dbReference>
<dbReference type="Gene3D" id="3.50.50.60">
    <property type="entry name" value="FAD/NAD(P)-binding domain"/>
    <property type="match status" value="1"/>
</dbReference>
<dbReference type="AlphaFoldDB" id="A0A926VM67"/>
<dbReference type="EMBL" id="JACJPW010000118">
    <property type="protein sequence ID" value="MBD2185367.1"/>
    <property type="molecule type" value="Genomic_DNA"/>
</dbReference>
<dbReference type="Proteomes" id="UP000641646">
    <property type="component" value="Unassembled WGS sequence"/>
</dbReference>
<sequence>MTSNEAFYDVIGFGDEIPGVFAVISAAREYRRRTKKYPRVLLMSKANLQQGIGGHLVRGGLAYLDRSQIDKSLRDSLGLDTFGSPAAIYKEFLQKAGVSIVGLDPRKANTVLKQMLSEAGVALLSNVAISSVNKQGQKIISITTSKGTIYYGKQFIDATVNAELAQAAGVSKLKGFETFGLPESELCVSVIFETQGLSVRRLKEIEYSYLKRFTNIADVESQKFLLHAAGYNAKLAEQLRSEMVEPRGNLKVLYAGRDYIDIRSPALSVAYHSFRGTKLFLPETGVILDEGNIGVISDDRLSWNALLFDIKASEAETLARSGAKPTSKMLQEITYVEKWFKSLGATSVTSASEVYIRHAGNVTGVVEPLTGTKMLLGGVSPAEALATFAYHFDMRGGIPGISPRAIENGWSQGLNFQMPVFNVGIQHALINQIRNLAVVSPASGFEGYATAAGRIVEFNAAVGQGVGIATIIAIQSNRNLADISNWEVRKVLLETGQLPRIFGIAKTAEALRMGQLEKLLAPNPQAFIGRNSKLDESDRIDNEDQDKLLSPLNSQLQKSELPALLESKP</sequence>
<protein>
    <submittedName>
        <fullName evidence="2">FAD-dependent oxidoreductase</fullName>
    </submittedName>
</protein>
<reference evidence="2" key="2">
    <citation type="submission" date="2020-08" db="EMBL/GenBank/DDBJ databases">
        <authorList>
            <person name="Chen M."/>
            <person name="Teng W."/>
            <person name="Zhao L."/>
            <person name="Hu C."/>
            <person name="Zhou Y."/>
            <person name="Han B."/>
            <person name="Song L."/>
            <person name="Shu W."/>
        </authorList>
    </citation>
    <scope>NUCLEOTIDE SEQUENCE</scope>
    <source>
        <strain evidence="2">FACHB-1375</strain>
    </source>
</reference>
<accession>A0A926VM67</accession>
<feature type="region of interest" description="Disordered" evidence="1">
    <location>
        <begin position="531"/>
        <end position="569"/>
    </location>
</feature>
<reference evidence="2" key="1">
    <citation type="journal article" date="2015" name="ISME J.">
        <title>Draft Genome Sequence of Streptomyces incarnatus NRRL8089, which Produces the Nucleoside Antibiotic Sinefungin.</title>
        <authorList>
            <person name="Oshima K."/>
            <person name="Hattori M."/>
            <person name="Shimizu H."/>
            <person name="Fukuda K."/>
            <person name="Nemoto M."/>
            <person name="Inagaki K."/>
            <person name="Tamura T."/>
        </authorList>
    </citation>
    <scope>NUCLEOTIDE SEQUENCE</scope>
    <source>
        <strain evidence="2">FACHB-1375</strain>
    </source>
</reference>
<name>A0A926VM67_9CYAN</name>
<proteinExistence type="predicted"/>
<comment type="caution">
    <text evidence="2">The sequence shown here is derived from an EMBL/GenBank/DDBJ whole genome shotgun (WGS) entry which is preliminary data.</text>
</comment>
<feature type="compositionally biased region" description="Basic and acidic residues" evidence="1">
    <location>
        <begin position="532"/>
        <end position="547"/>
    </location>
</feature>
<organism evidence="2 3">
    <name type="scientific">Aerosakkonema funiforme FACHB-1375</name>
    <dbReference type="NCBI Taxonomy" id="2949571"/>
    <lineage>
        <taxon>Bacteria</taxon>
        <taxon>Bacillati</taxon>
        <taxon>Cyanobacteriota</taxon>
        <taxon>Cyanophyceae</taxon>
        <taxon>Oscillatoriophycideae</taxon>
        <taxon>Aerosakkonematales</taxon>
        <taxon>Aerosakkonemataceae</taxon>
        <taxon>Aerosakkonema</taxon>
    </lineage>
</organism>
<evidence type="ECO:0000313" key="3">
    <source>
        <dbReference type="Proteomes" id="UP000641646"/>
    </source>
</evidence>
<gene>
    <name evidence="2" type="ORF">H6G03_30545</name>
</gene>
<evidence type="ECO:0000313" key="2">
    <source>
        <dbReference type="EMBL" id="MBD2185367.1"/>
    </source>
</evidence>